<dbReference type="Gene3D" id="3.40.50.720">
    <property type="entry name" value="NAD(P)-binding Rossmann-like Domain"/>
    <property type="match status" value="1"/>
</dbReference>
<evidence type="ECO:0000313" key="3">
    <source>
        <dbReference type="Proteomes" id="UP001379533"/>
    </source>
</evidence>
<dbReference type="InterPro" id="IPR005097">
    <property type="entry name" value="Sacchrp_dh_NADP-bd"/>
</dbReference>
<gene>
    <name evidence="2" type="ORF">LZC95_12975</name>
</gene>
<dbReference type="RefSeq" id="WP_394848363.1">
    <property type="nucleotide sequence ID" value="NZ_CP089982.1"/>
</dbReference>
<evidence type="ECO:0000313" key="2">
    <source>
        <dbReference type="EMBL" id="WXA97744.1"/>
    </source>
</evidence>
<evidence type="ECO:0000259" key="1">
    <source>
        <dbReference type="Pfam" id="PF03435"/>
    </source>
</evidence>
<dbReference type="PANTHER" id="PTHR43781:SF1">
    <property type="entry name" value="SACCHAROPINE DEHYDROGENASE"/>
    <property type="match status" value="1"/>
</dbReference>
<name>A0ABZ2KI90_9BACT</name>
<dbReference type="SUPFAM" id="SSF51735">
    <property type="entry name" value="NAD(P)-binding Rossmann-fold domains"/>
    <property type="match status" value="1"/>
</dbReference>
<dbReference type="PANTHER" id="PTHR43781">
    <property type="entry name" value="SACCHAROPINE DEHYDROGENASE"/>
    <property type="match status" value="1"/>
</dbReference>
<proteinExistence type="predicted"/>
<accession>A0ABZ2KI90</accession>
<dbReference type="InterPro" id="IPR036291">
    <property type="entry name" value="NAD(P)-bd_dom_sf"/>
</dbReference>
<keyword evidence="3" id="KW-1185">Reference proteome</keyword>
<dbReference type="Pfam" id="PF03435">
    <property type="entry name" value="Sacchrp_dh_NADP"/>
    <property type="match status" value="1"/>
</dbReference>
<dbReference type="EMBL" id="CP089982">
    <property type="protein sequence ID" value="WXA97744.1"/>
    <property type="molecule type" value="Genomic_DNA"/>
</dbReference>
<protein>
    <submittedName>
        <fullName evidence="2">Saccharopine dehydrogenase NADP-binding domain-containing protein</fullName>
    </submittedName>
</protein>
<feature type="domain" description="Saccharopine dehydrogenase NADP binding" evidence="1">
    <location>
        <begin position="8"/>
        <end position="126"/>
    </location>
</feature>
<reference evidence="2 3" key="1">
    <citation type="submission" date="2021-12" db="EMBL/GenBank/DDBJ databases">
        <title>Discovery of the Pendulisporaceae a myxobacterial family with distinct sporulation behavior and unique specialized metabolism.</title>
        <authorList>
            <person name="Garcia R."/>
            <person name="Popoff A."/>
            <person name="Bader C.D."/>
            <person name="Loehr J."/>
            <person name="Walesch S."/>
            <person name="Walt C."/>
            <person name="Boldt J."/>
            <person name="Bunk B."/>
            <person name="Haeckl F.J.F.P.J."/>
            <person name="Gunesch A.P."/>
            <person name="Birkelbach J."/>
            <person name="Nuebel U."/>
            <person name="Pietschmann T."/>
            <person name="Bach T."/>
            <person name="Mueller R."/>
        </authorList>
    </citation>
    <scope>NUCLEOTIDE SEQUENCE [LARGE SCALE GENOMIC DNA]</scope>
    <source>
        <strain evidence="2 3">MSr12523</strain>
    </source>
</reference>
<dbReference type="Proteomes" id="UP001379533">
    <property type="component" value="Chromosome"/>
</dbReference>
<organism evidence="2 3">
    <name type="scientific">Pendulispora brunnea</name>
    <dbReference type="NCBI Taxonomy" id="2905690"/>
    <lineage>
        <taxon>Bacteria</taxon>
        <taxon>Pseudomonadati</taxon>
        <taxon>Myxococcota</taxon>
        <taxon>Myxococcia</taxon>
        <taxon>Myxococcales</taxon>
        <taxon>Sorangiineae</taxon>
        <taxon>Pendulisporaceae</taxon>
        <taxon>Pendulispora</taxon>
    </lineage>
</organism>
<sequence>MASARADVLVFGATGFTGKLVCDALRTRGVTFAIAGRSRAKLDALSESLGGVETALVDLKDAETIVRALTGRKVVSACAGPFIEVGEPILASCARMGIHYADTTGEQNFVALAVLRYRATAEASGACVAPSLAYEIAPPDWAAHLAAQRLGKEPDALDLVYMPRGAASLTDATTRGTKLSVLSIFSGESRQFIDGTLRREAPAATVRTFPAREEGGRPITAMSIPSPESIVVPSHTGARTVRTFMAIDKTTAHILQKARGIAPALARAARPLLVRAIGRSAEGPEGEARGMEFDVLAEARSGDTVKRVYLAGRDPYGLTAQIQALFVERALGGKVHARGVVAPSVAIPPAEALAALPLSLHERASATTE</sequence>